<evidence type="ECO:0000256" key="3">
    <source>
        <dbReference type="ARBA" id="ARBA00022694"/>
    </source>
</evidence>
<evidence type="ECO:0000259" key="16">
    <source>
        <dbReference type="Pfam" id="PF00849"/>
    </source>
</evidence>
<evidence type="ECO:0000256" key="13">
    <source>
        <dbReference type="ARBA" id="ARBA00042844"/>
    </source>
</evidence>
<proteinExistence type="inferred from homology"/>
<organism evidence="17 18">
    <name type="scientific">Vibrio navarrensis</name>
    <dbReference type="NCBI Taxonomy" id="29495"/>
    <lineage>
        <taxon>Bacteria</taxon>
        <taxon>Pseudomonadati</taxon>
        <taxon>Pseudomonadota</taxon>
        <taxon>Gammaproteobacteria</taxon>
        <taxon>Vibrionales</taxon>
        <taxon>Vibrionaceae</taxon>
        <taxon>Vibrio</taxon>
    </lineage>
</organism>
<dbReference type="InterPro" id="IPR006145">
    <property type="entry name" value="PsdUridine_synth_RsuA/RluA"/>
</dbReference>
<comment type="catalytic activity">
    <reaction evidence="5">
        <text>uridine(32) in tRNA = pseudouridine(32) in tRNA</text>
        <dbReference type="Rhea" id="RHEA:42544"/>
        <dbReference type="Rhea" id="RHEA-COMP:10107"/>
        <dbReference type="Rhea" id="RHEA-COMP:10108"/>
        <dbReference type="ChEBI" id="CHEBI:65314"/>
        <dbReference type="ChEBI" id="CHEBI:65315"/>
        <dbReference type="EC" id="5.4.99.28"/>
    </reaction>
</comment>
<dbReference type="GO" id="GO:0003723">
    <property type="term" value="F:RNA binding"/>
    <property type="evidence" value="ECO:0007669"/>
    <property type="project" value="InterPro"/>
</dbReference>
<evidence type="ECO:0000256" key="7">
    <source>
        <dbReference type="ARBA" id="ARBA00037305"/>
    </source>
</evidence>
<dbReference type="GeneID" id="43685173"/>
<evidence type="ECO:0000256" key="9">
    <source>
        <dbReference type="ARBA" id="ARBA00038945"/>
    </source>
</evidence>
<keyword evidence="4" id="KW-0413">Isomerase</keyword>
<dbReference type="PANTHER" id="PTHR21600">
    <property type="entry name" value="MITOCHONDRIAL RNA PSEUDOURIDINE SYNTHASE"/>
    <property type="match status" value="1"/>
</dbReference>
<dbReference type="GO" id="GO:0008033">
    <property type="term" value="P:tRNA processing"/>
    <property type="evidence" value="ECO:0007669"/>
    <property type="project" value="UniProtKB-KW"/>
</dbReference>
<dbReference type="SUPFAM" id="SSF55120">
    <property type="entry name" value="Pseudouridine synthase"/>
    <property type="match status" value="1"/>
</dbReference>
<evidence type="ECO:0000256" key="14">
    <source>
        <dbReference type="ARBA" id="ARBA00042883"/>
    </source>
</evidence>
<sequence length="250" mass="28974">MSEFEYHPPTDPWIDIVYEDGHILVVNKPSGLLSVPGRLPQYNDSVWSRLKQQDPDIQVVHRLDLATSGLMLLAKGKHAESALKKQFQYRLTHKIYYARVWGHVEADEGMIDLPLIVDWPNRPLQKVCYEEGRPSQTKFHVAKREVHPNGEKTTIMRLLPITGRTHQLRVHMQSIGHPIVGDEFYASGEARAFSARLELHAAELSFYHPKNRWLRSIFVPCDFYPQAQEMIFSYYDPARKLPDYKTLSNP</sequence>
<dbReference type="FunFam" id="3.30.2350.10:FF:000005">
    <property type="entry name" value="Pseudouridine synthase"/>
    <property type="match status" value="1"/>
</dbReference>
<evidence type="ECO:0000256" key="2">
    <source>
        <dbReference type="ARBA" id="ARBA00022552"/>
    </source>
</evidence>
<dbReference type="Gene3D" id="3.30.2350.10">
    <property type="entry name" value="Pseudouridine synthase"/>
    <property type="match status" value="1"/>
</dbReference>
<evidence type="ECO:0000256" key="10">
    <source>
        <dbReference type="ARBA" id="ARBA00039988"/>
    </source>
</evidence>
<name>A0A099LPQ0_9VIBR</name>
<gene>
    <name evidence="17" type="ORF">EA26_19030</name>
</gene>
<dbReference type="PROSITE" id="PS01129">
    <property type="entry name" value="PSI_RLU"/>
    <property type="match status" value="1"/>
</dbReference>
<dbReference type="GO" id="GO:0160151">
    <property type="term" value="F:tRNA pseudouridine(32) synthase activity"/>
    <property type="evidence" value="ECO:0007669"/>
    <property type="project" value="UniProtKB-EC"/>
</dbReference>
<comment type="catalytic activity">
    <reaction evidence="6">
        <text>uridine(746) in 23S rRNA = pseudouridine(746) in 23S rRNA</text>
        <dbReference type="Rhea" id="RHEA:42548"/>
        <dbReference type="Rhea" id="RHEA-COMP:10109"/>
        <dbReference type="Rhea" id="RHEA-COMP:10110"/>
        <dbReference type="ChEBI" id="CHEBI:65314"/>
        <dbReference type="ChEBI" id="CHEBI:65315"/>
        <dbReference type="EC" id="5.4.99.29"/>
    </reaction>
</comment>
<dbReference type="Proteomes" id="UP000029994">
    <property type="component" value="Unassembled WGS sequence"/>
</dbReference>
<dbReference type="eggNOG" id="COG0564">
    <property type="taxonomic scope" value="Bacteria"/>
</dbReference>
<comment type="caution">
    <text evidence="17">The sequence shown here is derived from an EMBL/GenBank/DDBJ whole genome shotgun (WGS) entry which is preliminary data.</text>
</comment>
<dbReference type="EC" id="5.4.99.28" evidence="8"/>
<reference evidence="17 18" key="1">
    <citation type="submission" date="2014-04" db="EMBL/GenBank/DDBJ databases">
        <title>Genome sequencing of Vibrio navarrensis strains.</title>
        <authorList>
            <person name="Gladney L.M."/>
            <person name="Katz L.S."/>
            <person name="Marino-Ramirez L."/>
            <person name="Jordan I.K."/>
        </authorList>
    </citation>
    <scope>NUCLEOTIDE SEQUENCE [LARGE SCALE GENOMIC DNA]</scope>
    <source>
        <strain evidence="17 18">ATCC 51183</strain>
    </source>
</reference>
<evidence type="ECO:0000313" key="18">
    <source>
        <dbReference type="Proteomes" id="UP000029994"/>
    </source>
</evidence>
<dbReference type="PANTHER" id="PTHR21600:SF91">
    <property type="entry name" value="DUAL-SPECIFICITY RNA PSEUDOURIDINE SYNTHASE RLUA"/>
    <property type="match status" value="1"/>
</dbReference>
<dbReference type="InterPro" id="IPR020103">
    <property type="entry name" value="PsdUridine_synth_cat_dom_sf"/>
</dbReference>
<keyword evidence="18" id="KW-1185">Reference proteome</keyword>
<evidence type="ECO:0000256" key="15">
    <source>
        <dbReference type="ARBA" id="ARBA00043143"/>
    </source>
</evidence>
<accession>A0A099LPQ0</accession>
<evidence type="ECO:0000256" key="12">
    <source>
        <dbReference type="ARBA" id="ARBA00042372"/>
    </source>
</evidence>
<dbReference type="Pfam" id="PF00849">
    <property type="entry name" value="PseudoU_synth_2"/>
    <property type="match status" value="1"/>
</dbReference>
<evidence type="ECO:0000313" key="17">
    <source>
        <dbReference type="EMBL" id="KGK09292.1"/>
    </source>
</evidence>
<dbReference type="STRING" id="29495.EA26_19030"/>
<dbReference type="RefSeq" id="WP_039430565.1">
    <property type="nucleotide sequence ID" value="NZ_CP061845.1"/>
</dbReference>
<dbReference type="InterPro" id="IPR050188">
    <property type="entry name" value="RluA_PseudoU_synthase"/>
</dbReference>
<comment type="similarity">
    <text evidence="1">Belongs to the pseudouridine synthase RluA family.</text>
</comment>
<evidence type="ECO:0000256" key="4">
    <source>
        <dbReference type="ARBA" id="ARBA00023235"/>
    </source>
</evidence>
<evidence type="ECO:0000256" key="5">
    <source>
        <dbReference type="ARBA" id="ARBA00036184"/>
    </source>
</evidence>
<evidence type="ECO:0000256" key="11">
    <source>
        <dbReference type="ARBA" id="ARBA00041266"/>
    </source>
</evidence>
<dbReference type="InterPro" id="IPR006224">
    <property type="entry name" value="PsdUridine_synth_RluA-like_CS"/>
</dbReference>
<dbReference type="CDD" id="cd02869">
    <property type="entry name" value="PseudoU_synth_RluA_like"/>
    <property type="match status" value="1"/>
</dbReference>
<feature type="domain" description="Pseudouridine synthase RsuA/RluA-like" evidence="16">
    <location>
        <begin position="22"/>
        <end position="174"/>
    </location>
</feature>
<keyword evidence="2" id="KW-0698">rRNA processing</keyword>
<dbReference type="GO" id="GO:0160142">
    <property type="term" value="F:23S rRNA pseudouridine(746) synthase activity"/>
    <property type="evidence" value="ECO:0007669"/>
    <property type="project" value="UniProtKB-EC"/>
</dbReference>
<evidence type="ECO:0000256" key="1">
    <source>
        <dbReference type="ARBA" id="ARBA00010876"/>
    </source>
</evidence>
<dbReference type="GO" id="GO:0000455">
    <property type="term" value="P:enzyme-directed rRNA pseudouridine synthesis"/>
    <property type="evidence" value="ECO:0007669"/>
    <property type="project" value="TreeGrafter"/>
</dbReference>
<evidence type="ECO:0000256" key="8">
    <source>
        <dbReference type="ARBA" id="ARBA00038944"/>
    </source>
</evidence>
<dbReference type="EMBL" id="JMCG01000002">
    <property type="protein sequence ID" value="KGK09292.1"/>
    <property type="molecule type" value="Genomic_DNA"/>
</dbReference>
<dbReference type="AlphaFoldDB" id="A0A099LPQ0"/>
<comment type="function">
    <text evidence="7">Dual specificity enzyme that catalyzes the synthesis of pseudouridine from uracil-746 in 23S ribosomal RNA and from uracil-32 in the anticodon stem and loop of transfer RNAs.</text>
</comment>
<evidence type="ECO:0000256" key="6">
    <source>
        <dbReference type="ARBA" id="ARBA00036916"/>
    </source>
</evidence>
<protein>
    <recommendedName>
        <fullName evidence="10">Dual-specificity RNA pseudouridine synthase RluA</fullName>
        <ecNumber evidence="8">5.4.99.28</ecNumber>
        <ecNumber evidence="9">5.4.99.29</ecNumber>
    </recommendedName>
    <alternativeName>
        <fullName evidence="11">23S rRNA pseudouridine(746) synthase</fullName>
    </alternativeName>
    <alternativeName>
        <fullName evidence="14">Ribosomal large subunit pseudouridine synthase A</fullName>
    </alternativeName>
    <alternativeName>
        <fullName evidence="13">rRNA pseudouridylate synthase A</fullName>
    </alternativeName>
    <alternativeName>
        <fullName evidence="15">rRNA-uridine isomerase A</fullName>
    </alternativeName>
    <alternativeName>
        <fullName evidence="12">tRNA pseudouridine(32) synthase</fullName>
    </alternativeName>
</protein>
<keyword evidence="3" id="KW-0819">tRNA processing</keyword>
<dbReference type="EC" id="5.4.99.29" evidence="9"/>